<name>A0AAQ3MW06_VIGMU</name>
<protein>
    <submittedName>
        <fullName evidence="1">Uncharacterized protein</fullName>
    </submittedName>
</protein>
<evidence type="ECO:0000313" key="1">
    <source>
        <dbReference type="EMBL" id="WVY98091.1"/>
    </source>
</evidence>
<keyword evidence="2" id="KW-1185">Reference proteome</keyword>
<accession>A0AAQ3MW06</accession>
<dbReference type="Proteomes" id="UP001374535">
    <property type="component" value="Chromosome 9"/>
</dbReference>
<dbReference type="AlphaFoldDB" id="A0AAQ3MW06"/>
<sequence>MALRYRLNYVTSAGNKFKMSLGLPVAAVAKNLYIISMKEMKDCLDRTQREPKTDRNLQVKPVNHKTVTQCPTELLELILNLRFYASLLAFKGTTNALLGVLKLVLFLLKWKDSNVAAPMVETYKNNLFPRTPVRAAIGLIWERDELLDYQFS</sequence>
<organism evidence="1 2">
    <name type="scientific">Vigna mungo</name>
    <name type="common">Black gram</name>
    <name type="synonym">Phaseolus mungo</name>
    <dbReference type="NCBI Taxonomy" id="3915"/>
    <lineage>
        <taxon>Eukaryota</taxon>
        <taxon>Viridiplantae</taxon>
        <taxon>Streptophyta</taxon>
        <taxon>Embryophyta</taxon>
        <taxon>Tracheophyta</taxon>
        <taxon>Spermatophyta</taxon>
        <taxon>Magnoliopsida</taxon>
        <taxon>eudicotyledons</taxon>
        <taxon>Gunneridae</taxon>
        <taxon>Pentapetalae</taxon>
        <taxon>rosids</taxon>
        <taxon>fabids</taxon>
        <taxon>Fabales</taxon>
        <taxon>Fabaceae</taxon>
        <taxon>Papilionoideae</taxon>
        <taxon>50 kb inversion clade</taxon>
        <taxon>NPAAA clade</taxon>
        <taxon>indigoferoid/millettioid clade</taxon>
        <taxon>Phaseoleae</taxon>
        <taxon>Vigna</taxon>
    </lineage>
</organism>
<dbReference type="EMBL" id="CP144692">
    <property type="protein sequence ID" value="WVY98091.1"/>
    <property type="molecule type" value="Genomic_DNA"/>
</dbReference>
<gene>
    <name evidence="1" type="ORF">V8G54_030242</name>
</gene>
<proteinExistence type="predicted"/>
<reference evidence="1 2" key="1">
    <citation type="journal article" date="2023" name="Life. Sci Alliance">
        <title>Evolutionary insights into 3D genome organization and epigenetic landscape of Vigna mungo.</title>
        <authorList>
            <person name="Junaid A."/>
            <person name="Singh B."/>
            <person name="Bhatia S."/>
        </authorList>
    </citation>
    <scope>NUCLEOTIDE SEQUENCE [LARGE SCALE GENOMIC DNA]</scope>
    <source>
        <strain evidence="1">Urdbean</strain>
    </source>
</reference>
<evidence type="ECO:0000313" key="2">
    <source>
        <dbReference type="Proteomes" id="UP001374535"/>
    </source>
</evidence>